<dbReference type="SUPFAM" id="SSF48371">
    <property type="entry name" value="ARM repeat"/>
    <property type="match status" value="1"/>
</dbReference>
<keyword evidence="3" id="KW-0677">Repeat</keyword>
<organism evidence="9 10">
    <name type="scientific">Penicillium steckii</name>
    <dbReference type="NCBI Taxonomy" id="303698"/>
    <lineage>
        <taxon>Eukaryota</taxon>
        <taxon>Fungi</taxon>
        <taxon>Dikarya</taxon>
        <taxon>Ascomycota</taxon>
        <taxon>Pezizomycotina</taxon>
        <taxon>Eurotiomycetes</taxon>
        <taxon>Eurotiomycetidae</taxon>
        <taxon>Eurotiales</taxon>
        <taxon>Aspergillaceae</taxon>
        <taxon>Penicillium</taxon>
    </lineage>
</organism>
<feature type="repeat" description="HEAT" evidence="5">
    <location>
        <begin position="95"/>
        <end position="133"/>
    </location>
</feature>
<evidence type="ECO:0000256" key="6">
    <source>
        <dbReference type="RuleBase" id="RU367072"/>
    </source>
</evidence>
<dbReference type="STRING" id="303698.A0A1V6TJ72"/>
<evidence type="ECO:0000259" key="8">
    <source>
        <dbReference type="Pfam" id="PF14500"/>
    </source>
</evidence>
<dbReference type="InterPro" id="IPR039920">
    <property type="entry name" value="MMS19"/>
</dbReference>
<dbReference type="InterPro" id="IPR021133">
    <property type="entry name" value="HEAT_type_2"/>
</dbReference>
<evidence type="ECO:0000313" key="9">
    <source>
        <dbReference type="EMBL" id="OQE26405.1"/>
    </source>
</evidence>
<proteinExistence type="inferred from homology"/>
<dbReference type="Gene3D" id="1.25.10.10">
    <property type="entry name" value="Leucine-rich Repeat Variant"/>
    <property type="match status" value="2"/>
</dbReference>
<evidence type="ECO:0000256" key="3">
    <source>
        <dbReference type="ARBA" id="ARBA00022737"/>
    </source>
</evidence>
<dbReference type="GO" id="GO:0006281">
    <property type="term" value="P:DNA repair"/>
    <property type="evidence" value="ECO:0007669"/>
    <property type="project" value="UniProtKB-UniRule"/>
</dbReference>
<keyword evidence="6" id="KW-0234">DNA repair</keyword>
<dbReference type="PANTHER" id="PTHR12891:SF0">
    <property type="entry name" value="MMS19 NUCLEOTIDE EXCISION REPAIR PROTEIN HOMOLOG"/>
    <property type="match status" value="1"/>
</dbReference>
<comment type="subcellular location">
    <subcellularLocation>
        <location evidence="1 6">Nucleus</location>
    </subcellularLocation>
</comment>
<evidence type="ECO:0000256" key="1">
    <source>
        <dbReference type="ARBA" id="ARBA00004123"/>
    </source>
</evidence>
<dbReference type="GO" id="GO:0051604">
    <property type="term" value="P:protein maturation"/>
    <property type="evidence" value="ECO:0007669"/>
    <property type="project" value="UniProtKB-UniRule"/>
</dbReference>
<feature type="domain" description="MMS19 N-terminal" evidence="8">
    <location>
        <begin position="96"/>
        <end position="353"/>
    </location>
</feature>
<evidence type="ECO:0000256" key="4">
    <source>
        <dbReference type="ARBA" id="ARBA00023242"/>
    </source>
</evidence>
<gene>
    <name evidence="9" type="ORF">PENSTE_c005G08350</name>
</gene>
<dbReference type="AlphaFoldDB" id="A0A1V6TJ72"/>
<dbReference type="Pfam" id="PF14500">
    <property type="entry name" value="MMS19_N"/>
    <property type="match status" value="1"/>
</dbReference>
<evidence type="ECO:0000259" key="7">
    <source>
        <dbReference type="Pfam" id="PF12460"/>
    </source>
</evidence>
<evidence type="ECO:0000256" key="2">
    <source>
        <dbReference type="ARBA" id="ARBA00009340"/>
    </source>
</evidence>
<dbReference type="InterPro" id="IPR024687">
    <property type="entry name" value="MMS19_C"/>
</dbReference>
<dbReference type="GO" id="GO:0005634">
    <property type="term" value="C:nucleus"/>
    <property type="evidence" value="ECO:0007669"/>
    <property type="project" value="UniProtKB-SubCell"/>
</dbReference>
<sequence>MQCLGAYWTADFIERGHLTVIDKGRKNPIESGRRSRLLRLCSSALAWLVWSINLAKMSALQTFMLVVDHDKEEAKRIADAVAQDVESKKTTLIELVQQLGEYINDEDPILRGKAVSFLTSVIKALSPKYLSRQQIQVLTTFFCDRIEDGGAIAGLDTLQRLDRFTKELATETAQALFSNFQDLQSRSQTQRFQVYSLLNELMSRHRKALRDMEEISLVGVVDIMTGEKDPRNLMVVFSILKVVMMEWDISHYVELLFDSVYNYFPITFRPPPNDPYGITAQDLKGRLQDCLASTSQLAPHTIPALLDKLDSTSPNVKKDALNALIACVQSYNPDTVSRASITIWEVLKFEILNAQEEFLSESSLEVLNGIAQRLSEGVTEVSQDLPLAQYLRPITKECNEQLQEPQQKQAKPAQQILSALASSSAVAFTLIVQTVVAPILTIYQEADGIVKQRALLETLAVLFESATQVFGQWTTRGGEVHLQNPLLEFKDQFSDVFGQALMGAAKEEVTFRVSALKGFLKLSTLRDFFQDNEIGLFVQYLDEILLKEDSVGRDDLKKEAIAALAEISKHKPRLIMDITFPAFVATLPDEDDETNTTYLSTLDTLAKISVERDIFETLFRRLFSKLSILLQKEQPGSVAYPRAILMTLLYVMDQRQIESDPNLDLYFDKIVVGLSRSAAETASGKAKNQILTDPSVLDTLGRLCNLLVRSLPSQKQGQVAENVYSLFASASDFTPVPFSDNTTPEQERTIILSTYLLAGLSKDCSAQIPHTSPNMSDLISDLVRRSLPDNVEPATSLAYLRHLALLTNKFLSKQDLNIAEQLFDSLVSQASQSNKPATIRTIFWLSKALVLRISPTTTHILTSLLGLLSSPDQQTSSSAARGFAILLGDDDVLSVTNGAQVRLLAKQRVFTTVVPLISSRIREVNVAGNDDPSAAARAFGHIKPAHLTALAGILSTISTTLVMPELPTLLPLLLQSLDLQTADSVAVRAATLDTLAVIIRDNGVTVIDQCGHVSSLVQRLLKTTEIKTGTGSVNTPRLRVDALKCLYLLATKQIVSETTSNARAPPAISPLLPEKNQVLRSLRFVLDDPKRDVRKAAVDARSAWLRGVDDAPEEED</sequence>
<dbReference type="Pfam" id="PF12460">
    <property type="entry name" value="MMS19_C"/>
    <property type="match status" value="1"/>
</dbReference>
<evidence type="ECO:0000256" key="5">
    <source>
        <dbReference type="PROSITE-ProRule" id="PRU00103"/>
    </source>
</evidence>
<reference evidence="10" key="1">
    <citation type="journal article" date="2017" name="Nat. Microbiol.">
        <title>Global analysis of biosynthetic gene clusters reveals vast potential of secondary metabolite production in Penicillium species.</title>
        <authorList>
            <person name="Nielsen J.C."/>
            <person name="Grijseels S."/>
            <person name="Prigent S."/>
            <person name="Ji B."/>
            <person name="Dainat J."/>
            <person name="Nielsen K.F."/>
            <person name="Frisvad J.C."/>
            <person name="Workman M."/>
            <person name="Nielsen J."/>
        </authorList>
    </citation>
    <scope>NUCLEOTIDE SEQUENCE [LARGE SCALE GENOMIC DNA]</scope>
    <source>
        <strain evidence="10">IBT 24891</strain>
    </source>
</reference>
<comment type="function">
    <text evidence="6">Key component of the cytosolic iron-sulfur protein assembly (CIA) complex, a multiprotein complex that mediates the incorporation of iron-sulfur cluster into apoproteins specifically involved in DNA metabolism and genomic integrity. In the CIA complex, MMS19 acts as an adapter between early-acting CIA components and a subset of cellular target iron-sulfur proteins.</text>
</comment>
<name>A0A1V6TJ72_9EURO</name>
<dbReference type="Proteomes" id="UP000191285">
    <property type="component" value="Unassembled WGS sequence"/>
</dbReference>
<keyword evidence="10" id="KW-1185">Reference proteome</keyword>
<dbReference type="InterPro" id="IPR011989">
    <property type="entry name" value="ARM-like"/>
</dbReference>
<dbReference type="OrthoDB" id="342900at2759"/>
<dbReference type="GO" id="GO:0016226">
    <property type="term" value="P:iron-sulfur cluster assembly"/>
    <property type="evidence" value="ECO:0007669"/>
    <property type="project" value="UniProtKB-UniRule"/>
</dbReference>
<protein>
    <recommendedName>
        <fullName evidence="6">MMS19 nucleotide excision repair protein</fullName>
    </recommendedName>
</protein>
<dbReference type="GO" id="GO:0097361">
    <property type="term" value="C:cytosolic [4Fe-4S] assembly targeting complex"/>
    <property type="evidence" value="ECO:0007669"/>
    <property type="project" value="UniProtKB-UniRule"/>
</dbReference>
<keyword evidence="4 6" id="KW-0539">Nucleus</keyword>
<dbReference type="InterPro" id="IPR029240">
    <property type="entry name" value="MMS19_N"/>
</dbReference>
<dbReference type="InterPro" id="IPR016024">
    <property type="entry name" value="ARM-type_fold"/>
</dbReference>
<dbReference type="PROSITE" id="PS50077">
    <property type="entry name" value="HEAT_REPEAT"/>
    <property type="match status" value="1"/>
</dbReference>
<accession>A0A1V6TJ72</accession>
<dbReference type="PANTHER" id="PTHR12891">
    <property type="entry name" value="DNA REPAIR/TRANSCRIPTION PROTEIN MET18/MMS19"/>
    <property type="match status" value="1"/>
</dbReference>
<evidence type="ECO:0000313" key="10">
    <source>
        <dbReference type="Proteomes" id="UP000191285"/>
    </source>
</evidence>
<comment type="caution">
    <text evidence="9">The sequence shown here is derived from an EMBL/GenBank/DDBJ whole genome shotgun (WGS) entry which is preliminary data.</text>
</comment>
<feature type="domain" description="MMS19 C-terminal" evidence="7">
    <location>
        <begin position="601"/>
        <end position="1050"/>
    </location>
</feature>
<comment type="similarity">
    <text evidence="2 6">Belongs to the MET18/MMS19 family.</text>
</comment>
<keyword evidence="6" id="KW-0227">DNA damage</keyword>
<dbReference type="EMBL" id="MLKD01000005">
    <property type="protein sequence ID" value="OQE26405.1"/>
    <property type="molecule type" value="Genomic_DNA"/>
</dbReference>